<keyword evidence="4" id="KW-1185">Reference proteome</keyword>
<name>A0A915JDM8_ROMCU</name>
<dbReference type="AlphaFoldDB" id="A0A915JDM8"/>
<dbReference type="Proteomes" id="UP000887565">
    <property type="component" value="Unplaced"/>
</dbReference>
<feature type="chain" id="PRO_5037516949" evidence="2">
    <location>
        <begin position="23"/>
        <end position="234"/>
    </location>
</feature>
<sequence length="234" mass="25820">MDNFITILLPSLSILTARLSVADKIYDVAMGSGVKIPCTSANDPTESSVQCPTVNVNYTWTIKDDNGQAITVTSRDGDDPRSLSSRYYVDLSDGSLHISVTGDARMERTLFQCKVAGVVDGSSCFYKRTLRYRKCGDEIVHKSGHVSLCKFGTCEMISPYTGHSQLKCRCQPYATGYFCDEIILDSAARQYHTPYIPFIAALMLITLVVFSSFLCGCGNSRKVLAYGKHEEKRG</sequence>
<keyword evidence="1" id="KW-0472">Membrane</keyword>
<dbReference type="PROSITE" id="PS50835">
    <property type="entry name" value="IG_LIKE"/>
    <property type="match status" value="1"/>
</dbReference>
<keyword evidence="1" id="KW-0812">Transmembrane</keyword>
<keyword evidence="1" id="KW-1133">Transmembrane helix</keyword>
<evidence type="ECO:0000259" key="3">
    <source>
        <dbReference type="PROSITE" id="PS50835"/>
    </source>
</evidence>
<reference evidence="5" key="1">
    <citation type="submission" date="2022-11" db="UniProtKB">
        <authorList>
            <consortium name="WormBaseParasite"/>
        </authorList>
    </citation>
    <scope>IDENTIFICATION</scope>
</reference>
<proteinExistence type="predicted"/>
<feature type="domain" description="Ig-like" evidence="3">
    <location>
        <begin position="10"/>
        <end position="131"/>
    </location>
</feature>
<evidence type="ECO:0000256" key="1">
    <source>
        <dbReference type="SAM" id="Phobius"/>
    </source>
</evidence>
<feature type="signal peptide" evidence="2">
    <location>
        <begin position="1"/>
        <end position="22"/>
    </location>
</feature>
<protein>
    <submittedName>
        <fullName evidence="5">Ig-like domain-containing protein</fullName>
    </submittedName>
</protein>
<dbReference type="InterPro" id="IPR007110">
    <property type="entry name" value="Ig-like_dom"/>
</dbReference>
<evidence type="ECO:0000313" key="5">
    <source>
        <dbReference type="WBParaSite" id="nRc.2.0.1.t24277-RA"/>
    </source>
</evidence>
<evidence type="ECO:0000313" key="4">
    <source>
        <dbReference type="Proteomes" id="UP000887565"/>
    </source>
</evidence>
<organism evidence="4 5">
    <name type="scientific">Romanomermis culicivorax</name>
    <name type="common">Nematode worm</name>
    <dbReference type="NCBI Taxonomy" id="13658"/>
    <lineage>
        <taxon>Eukaryota</taxon>
        <taxon>Metazoa</taxon>
        <taxon>Ecdysozoa</taxon>
        <taxon>Nematoda</taxon>
        <taxon>Enoplea</taxon>
        <taxon>Dorylaimia</taxon>
        <taxon>Mermithida</taxon>
        <taxon>Mermithoidea</taxon>
        <taxon>Mermithidae</taxon>
        <taxon>Romanomermis</taxon>
    </lineage>
</organism>
<dbReference type="WBParaSite" id="nRc.2.0.1.t24277-RA">
    <property type="protein sequence ID" value="nRc.2.0.1.t24277-RA"/>
    <property type="gene ID" value="nRc.2.0.1.g24277"/>
</dbReference>
<evidence type="ECO:0000256" key="2">
    <source>
        <dbReference type="SAM" id="SignalP"/>
    </source>
</evidence>
<feature type="transmembrane region" description="Helical" evidence="1">
    <location>
        <begin position="195"/>
        <end position="215"/>
    </location>
</feature>
<accession>A0A915JDM8</accession>
<keyword evidence="2" id="KW-0732">Signal</keyword>